<accession>A0A5N6S6S7</accession>
<name>A0A5N6S6S7_9BIFI</name>
<gene>
    <name evidence="1" type="ORF">DDE84_04305</name>
</gene>
<sequence>MMMLRRQQHGQPAAMMVAAGVFGVLGVFHAHVTHVVGVVGVSRMVVTISMRVRFRAARAAAIVIAESGLVVVMYRIDGNFGSIICIVGTS</sequence>
<evidence type="ECO:0000313" key="1">
    <source>
        <dbReference type="EMBL" id="KAE8128693.1"/>
    </source>
</evidence>
<dbReference type="EMBL" id="QDAG01000004">
    <property type="protein sequence ID" value="KAE8128693.1"/>
    <property type="molecule type" value="Genomic_DNA"/>
</dbReference>
<dbReference type="AlphaFoldDB" id="A0A5N6S6S7"/>
<dbReference type="RefSeq" id="WP_152580515.1">
    <property type="nucleotide sequence ID" value="NZ_QLZA01000004.1"/>
</dbReference>
<organism evidence="1 2">
    <name type="scientific">Bifidobacterium tibiigranuli</name>
    <dbReference type="NCBI Taxonomy" id="2172043"/>
    <lineage>
        <taxon>Bacteria</taxon>
        <taxon>Bacillati</taxon>
        <taxon>Actinomycetota</taxon>
        <taxon>Actinomycetes</taxon>
        <taxon>Bifidobacteriales</taxon>
        <taxon>Bifidobacteriaceae</taxon>
        <taxon>Bifidobacterium</taxon>
    </lineage>
</organism>
<evidence type="ECO:0000313" key="2">
    <source>
        <dbReference type="Proteomes" id="UP000325415"/>
    </source>
</evidence>
<protein>
    <submittedName>
        <fullName evidence="1">Uncharacterized protein</fullName>
    </submittedName>
</protein>
<dbReference type="Proteomes" id="UP000325415">
    <property type="component" value="Unassembled WGS sequence"/>
</dbReference>
<proteinExistence type="predicted"/>
<comment type="caution">
    <text evidence="1">The sequence shown here is derived from an EMBL/GenBank/DDBJ whole genome shotgun (WGS) entry which is preliminary data.</text>
</comment>
<reference evidence="1 2" key="1">
    <citation type="submission" date="2018-04" db="EMBL/GenBank/DDBJ databases">
        <authorList>
            <person name="Eckel V.P."/>
            <person name="Vogel R.F."/>
        </authorList>
    </citation>
    <scope>NUCLEOTIDE SEQUENCE [LARGE SCALE GENOMIC DNA]</scope>
    <source>
        <strain evidence="2">TMW 2.1764</strain>
    </source>
</reference>
<keyword evidence="2" id="KW-1185">Reference proteome</keyword>